<name>A0A451D3B0_9GAMM</name>
<dbReference type="Proteomes" id="UP000294412">
    <property type="component" value="Chromosome"/>
</dbReference>
<protein>
    <submittedName>
        <fullName evidence="1">Uncharacterized protein</fullName>
    </submittedName>
</protein>
<proteinExistence type="predicted"/>
<organism evidence="1 2">
    <name type="scientific">Candidatus Erwinia haradaeae</name>
    <dbReference type="NCBI Taxonomy" id="1922217"/>
    <lineage>
        <taxon>Bacteria</taxon>
        <taxon>Pseudomonadati</taxon>
        <taxon>Pseudomonadota</taxon>
        <taxon>Gammaproteobacteria</taxon>
        <taxon>Enterobacterales</taxon>
        <taxon>Erwiniaceae</taxon>
        <taxon>Erwinia</taxon>
    </lineage>
</organism>
<dbReference type="EMBL" id="LR217703">
    <property type="protein sequence ID" value="VFP80145.1"/>
    <property type="molecule type" value="Genomic_DNA"/>
</dbReference>
<sequence>MDEADLAQKREQDMIKAALLGREKSLQSSNGKCIWCKEEAIVVDTAFCSAECGDDYNKYQREMKQRLGKQYQ</sequence>
<reference evidence="1 2" key="1">
    <citation type="submission" date="2019-02" db="EMBL/GenBank/DDBJ databases">
        <authorList>
            <person name="Manzano-Marin A."/>
            <person name="Manzano-Marin A."/>
        </authorList>
    </citation>
    <scope>NUCLEOTIDE SEQUENCE [LARGE SCALE GENOMIC DNA]</scope>
    <source>
        <strain evidence="1 2">ErCicuneomaculata</strain>
    </source>
</reference>
<evidence type="ECO:0000313" key="2">
    <source>
        <dbReference type="Proteomes" id="UP000294412"/>
    </source>
</evidence>
<gene>
    <name evidence="1" type="ORF">ERCICUMA2628_560</name>
</gene>
<dbReference type="RefSeq" id="WP_157993722.1">
    <property type="nucleotide sequence ID" value="NZ_LR217703.1"/>
</dbReference>
<evidence type="ECO:0000313" key="1">
    <source>
        <dbReference type="EMBL" id="VFP80145.1"/>
    </source>
</evidence>
<dbReference type="OrthoDB" id="6455862at2"/>
<accession>A0A451D3B0</accession>
<dbReference type="AlphaFoldDB" id="A0A451D3B0"/>